<evidence type="ECO:0000259" key="3">
    <source>
        <dbReference type="Pfam" id="PF00501"/>
    </source>
</evidence>
<keyword evidence="1" id="KW-0596">Phosphopantetheine</keyword>
<keyword evidence="6" id="KW-1185">Reference proteome</keyword>
<dbReference type="PANTHER" id="PTHR43439">
    <property type="entry name" value="PHENYLACETATE-COENZYME A LIGASE"/>
    <property type="match status" value="1"/>
</dbReference>
<evidence type="ECO:0000313" key="6">
    <source>
        <dbReference type="Proteomes" id="UP000509510"/>
    </source>
</evidence>
<feature type="domain" description="AMP-dependent synthetase/ligase" evidence="3">
    <location>
        <begin position="8"/>
        <end position="306"/>
    </location>
</feature>
<dbReference type="PANTHER" id="PTHR43439:SF2">
    <property type="entry name" value="ENZYME, PUTATIVE (JCVI)-RELATED"/>
    <property type="match status" value="1"/>
</dbReference>
<evidence type="ECO:0000259" key="4">
    <source>
        <dbReference type="Pfam" id="PF07993"/>
    </source>
</evidence>
<dbReference type="Pfam" id="PF07993">
    <property type="entry name" value="NAD_binding_4"/>
    <property type="match status" value="1"/>
</dbReference>
<dbReference type="InterPro" id="IPR051414">
    <property type="entry name" value="Adenylate-forming_Reductase"/>
</dbReference>
<dbReference type="Proteomes" id="UP000509510">
    <property type="component" value="Chromosome III"/>
</dbReference>
<dbReference type="EMBL" id="CP055900">
    <property type="protein sequence ID" value="QKX58378.1"/>
    <property type="molecule type" value="Genomic_DNA"/>
</dbReference>
<proteinExistence type="predicted"/>
<evidence type="ECO:0000256" key="2">
    <source>
        <dbReference type="ARBA" id="ARBA00022553"/>
    </source>
</evidence>
<evidence type="ECO:0000313" key="5">
    <source>
        <dbReference type="EMBL" id="QKX58378.1"/>
    </source>
</evidence>
<dbReference type="PROSITE" id="PS00455">
    <property type="entry name" value="AMP_BINDING"/>
    <property type="match status" value="1"/>
</dbReference>
<dbReference type="Pfam" id="PF00501">
    <property type="entry name" value="AMP-binding"/>
    <property type="match status" value="1"/>
</dbReference>
<dbReference type="Gene3D" id="3.40.50.720">
    <property type="entry name" value="NAD(P)-binding Rossmann-like Domain"/>
    <property type="match status" value="1"/>
</dbReference>
<evidence type="ECO:0008006" key="7">
    <source>
        <dbReference type="Google" id="ProtNLM"/>
    </source>
</evidence>
<dbReference type="SUPFAM" id="SSF56801">
    <property type="entry name" value="Acetyl-CoA synthetase-like"/>
    <property type="match status" value="1"/>
</dbReference>
<dbReference type="Gene3D" id="3.40.50.12780">
    <property type="entry name" value="N-terminal domain of ligase-like"/>
    <property type="match status" value="1"/>
</dbReference>
<keyword evidence="2" id="KW-0597">Phosphoprotein</keyword>
<protein>
    <recommendedName>
        <fullName evidence="7">Carrier domain-containing protein</fullName>
    </recommendedName>
</protein>
<sequence length="971" mass="107787">MFCSQNEEVVIGICSPTDLDYIVNIFGLIRLGYTVFQLSPRLPPSAVKELLARIQNGRHALLYAPAHTSFKLDALDDLELHPIVQRDEYDNSKHAQTPEFLLEGVDYAKEHYRRCLILHSSGSTGLPKPIDYNHQKLLAAGVYALDATAFISMPFSHALGMMSYMQAIHKRRTIFAMSGYVPQTHDTVTAAVKAANPDIMWTVPYILKLLAEKPDGIDAIKNCRFVSSGGSKLPDELGDMLTEAGVHIGMQFGSTETGLILSSAYRPREDKAWNYLRPPAHVAPYIIFKPVDDEKYECVVLDGHKGKTLSNSDDPPYSWRTSDLFVPHPTLSNAWKFVGRLDDRITLINGEKVLPLSIEARIKQNPLVKEAVVFGIGREVPGLLLFRELGTSHLDDKEFLNQVWPSIKYANSHAESFSQINKEMVAILPMDVECPLTDKNSIKRGLIYEQFADLIDTIYVAAESFSKVQSLQLTIPELENWILGNIRARGYELEDVNTDFFTAGMDSLQAIYLRGVILKNLDLGGRESECTSMIVFDCGNTQRLARRLHAIRTGENSENGRDMDINTMNSFIDKYGDFAKYEKHVNGTLPTSLNNNHVIILTGVTGFLGAHILAALVASSSVSKVYAFTRPGSEDGQIPLARLEHSLQTKGLSIPLNKVIPLYADTTQESFGLQTAGLYQKLKSEVTHIIHCAWAVNFAIHLTAFEPQLLGLHNLLAFGLQSVRNARLLFCSSIGTAQASPGPATIASALIPSFDICSPMGYSQSKLVGEYIIESASKIGANATVLRIGQIIPGRRRGTKLWNPSEAVPLMIRSANKDSAGALPILDTGRDTCDWIEADTLADTILQLAGIEHTVDSTQLVYNLVNPRTFSWKDDLLPSLLRAGLKFDTVPWQEWLERLEASTEDTSSNPSRKLLEFWRKQTHRDGRITFDTAAAEASSLALRESTRLVDDNFIEQVIEAWKTHEITGKAQ</sequence>
<dbReference type="InterPro" id="IPR000873">
    <property type="entry name" value="AMP-dep_synth/lig_dom"/>
</dbReference>
<dbReference type="InterPro" id="IPR036291">
    <property type="entry name" value="NAD(P)-bd_dom_sf"/>
</dbReference>
<dbReference type="GeneID" id="55992997"/>
<organism evidence="5 6">
    <name type="scientific">Talaromyces rugulosus</name>
    <name type="common">Penicillium rugulosum</name>
    <dbReference type="NCBI Taxonomy" id="121627"/>
    <lineage>
        <taxon>Eukaryota</taxon>
        <taxon>Fungi</taxon>
        <taxon>Dikarya</taxon>
        <taxon>Ascomycota</taxon>
        <taxon>Pezizomycotina</taxon>
        <taxon>Eurotiomycetes</taxon>
        <taxon>Eurotiomycetidae</taxon>
        <taxon>Eurotiales</taxon>
        <taxon>Trichocomaceae</taxon>
        <taxon>Talaromyces</taxon>
        <taxon>Talaromyces sect. Islandici</taxon>
    </lineage>
</organism>
<dbReference type="InterPro" id="IPR013120">
    <property type="entry name" value="FAR_NAD-bd"/>
</dbReference>
<name>A0A7H8QXK6_TALRU</name>
<reference evidence="6" key="1">
    <citation type="submission" date="2020-06" db="EMBL/GenBank/DDBJ databases">
        <title>A chromosome-scale genome assembly of Talaromyces rugulosus W13939.</title>
        <authorList>
            <person name="Wang B."/>
            <person name="Guo L."/>
            <person name="Ye K."/>
            <person name="Wang L."/>
        </authorList>
    </citation>
    <scope>NUCLEOTIDE SEQUENCE [LARGE SCALE GENOMIC DNA]</scope>
    <source>
        <strain evidence="6">W13939</strain>
    </source>
</reference>
<evidence type="ECO:0000256" key="1">
    <source>
        <dbReference type="ARBA" id="ARBA00022450"/>
    </source>
</evidence>
<dbReference type="RefSeq" id="XP_035344556.1">
    <property type="nucleotide sequence ID" value="XM_035488663.1"/>
</dbReference>
<gene>
    <name evidence="5" type="ORF">TRUGW13939_05500</name>
</gene>
<accession>A0A7H8QXK6</accession>
<dbReference type="AlphaFoldDB" id="A0A7H8QXK6"/>
<dbReference type="InterPro" id="IPR042099">
    <property type="entry name" value="ANL_N_sf"/>
</dbReference>
<dbReference type="SUPFAM" id="SSF51735">
    <property type="entry name" value="NAD(P)-binding Rossmann-fold domains"/>
    <property type="match status" value="1"/>
</dbReference>
<feature type="domain" description="Thioester reductase (TE)" evidence="4">
    <location>
        <begin position="601"/>
        <end position="844"/>
    </location>
</feature>
<dbReference type="OrthoDB" id="429813at2759"/>
<dbReference type="InterPro" id="IPR020845">
    <property type="entry name" value="AMP-binding_CS"/>
</dbReference>
<dbReference type="KEGG" id="trg:TRUGW13939_05500"/>
<dbReference type="Pfam" id="PF23562">
    <property type="entry name" value="AMP-binding_C_3"/>
    <property type="match status" value="1"/>
</dbReference>